<accession>A0A132NVB1</accession>
<reference evidence="2 3" key="1">
    <citation type="journal article" date="2015" name="Mol. Biochem. Parasitol.">
        <title>Identification of polymorphic genes for use in assemblage B genotyping assays through comparative genomics of multiple assemblage B Giardia duodenalis isolates.</title>
        <authorList>
            <person name="Wielinga C."/>
            <person name="Thompson R.C."/>
            <person name="Monis P."/>
            <person name="Ryan U."/>
        </authorList>
    </citation>
    <scope>NUCLEOTIDE SEQUENCE [LARGE SCALE GENOMIC DNA]</scope>
    <source>
        <strain evidence="2 3">BAH15c1</strain>
    </source>
</reference>
<evidence type="ECO:0000256" key="1">
    <source>
        <dbReference type="SAM" id="Phobius"/>
    </source>
</evidence>
<dbReference type="AlphaFoldDB" id="A0A132NVB1"/>
<organism evidence="2 3">
    <name type="scientific">Giardia duodenalis assemblage B</name>
    <dbReference type="NCBI Taxonomy" id="1394984"/>
    <lineage>
        <taxon>Eukaryota</taxon>
        <taxon>Metamonada</taxon>
        <taxon>Diplomonadida</taxon>
        <taxon>Hexamitidae</taxon>
        <taxon>Giardiinae</taxon>
        <taxon>Giardia</taxon>
    </lineage>
</organism>
<comment type="caution">
    <text evidence="2">The sequence shown here is derived from an EMBL/GenBank/DDBJ whole genome shotgun (WGS) entry which is preliminary data.</text>
</comment>
<name>A0A132NVB1_GIAIN</name>
<gene>
    <name evidence="2" type="ORF">QR46_1984</name>
</gene>
<sequence>MPPRPSFYKSTLSADRTHVNLDNSLEVVRVLTLAIVELFSRHNLRSKYDPRIPALAFGWSSVLAAGGFIGIPTALKVPLETRRPLIIVGLFLFWSLYLIHKVLEAKDRTILVLTDAKGRTVRISGSLCPKTGLYTIKHKQNLLLEKSIGQYYNVDGDLIGENVERDFEPICQVVQEILTSKTD</sequence>
<proteinExistence type="predicted"/>
<dbReference type="Proteomes" id="UP000070089">
    <property type="component" value="Unassembled WGS sequence"/>
</dbReference>
<keyword evidence="1" id="KW-0472">Membrane</keyword>
<protein>
    <submittedName>
        <fullName evidence="2">Uncharacterized protein</fullName>
    </submittedName>
</protein>
<dbReference type="EMBL" id="JXTI01000047">
    <property type="protein sequence ID" value="KWX14008.1"/>
    <property type="molecule type" value="Genomic_DNA"/>
</dbReference>
<dbReference type="OrthoDB" id="10250834at2759"/>
<feature type="transmembrane region" description="Helical" evidence="1">
    <location>
        <begin position="81"/>
        <end position="99"/>
    </location>
</feature>
<evidence type="ECO:0000313" key="2">
    <source>
        <dbReference type="EMBL" id="KWX14008.1"/>
    </source>
</evidence>
<feature type="transmembrane region" description="Helical" evidence="1">
    <location>
        <begin position="54"/>
        <end position="75"/>
    </location>
</feature>
<keyword evidence="1" id="KW-0812">Transmembrane</keyword>
<dbReference type="VEuPathDB" id="GiardiaDB:QR46_1984"/>
<evidence type="ECO:0000313" key="3">
    <source>
        <dbReference type="Proteomes" id="UP000070089"/>
    </source>
</evidence>
<keyword evidence="1" id="KW-1133">Transmembrane helix</keyword>